<proteinExistence type="predicted"/>
<dbReference type="InterPro" id="IPR008271">
    <property type="entry name" value="Ser/Thr_kinase_AS"/>
</dbReference>
<keyword evidence="3 9" id="KW-0418">Kinase</keyword>
<dbReference type="CDD" id="cd13999">
    <property type="entry name" value="STKc_MAP3K-like"/>
    <property type="match status" value="1"/>
</dbReference>
<keyword evidence="4" id="KW-0067">ATP-binding</keyword>
<keyword evidence="10" id="KW-1185">Reference proteome</keyword>
<accession>A0AAD8HYF8</accession>
<dbReference type="PANTHER" id="PTHR44329">
    <property type="entry name" value="SERINE/THREONINE-PROTEIN KINASE TNNI3K-RELATED"/>
    <property type="match status" value="1"/>
</dbReference>
<evidence type="ECO:0000313" key="9">
    <source>
        <dbReference type="EMBL" id="KAK1375323.1"/>
    </source>
</evidence>
<evidence type="ECO:0000313" key="10">
    <source>
        <dbReference type="Proteomes" id="UP001237642"/>
    </source>
</evidence>
<dbReference type="AlphaFoldDB" id="A0AAD8HYF8"/>
<dbReference type="InterPro" id="IPR000719">
    <property type="entry name" value="Prot_kinase_dom"/>
</dbReference>
<dbReference type="InterPro" id="IPR001245">
    <property type="entry name" value="Ser-Thr/Tyr_kinase_cat_dom"/>
</dbReference>
<dbReference type="SUPFAM" id="SSF56112">
    <property type="entry name" value="Protein kinase-like (PK-like)"/>
    <property type="match status" value="1"/>
</dbReference>
<evidence type="ECO:0000256" key="4">
    <source>
        <dbReference type="ARBA" id="ARBA00022840"/>
    </source>
</evidence>
<dbReference type="EMBL" id="JAUIZM010000007">
    <property type="protein sequence ID" value="KAK1375323.1"/>
    <property type="molecule type" value="Genomic_DNA"/>
</dbReference>
<dbReference type="FunFam" id="3.30.200.20:FF:000034">
    <property type="entry name" value="Kinase suppressor of Ras 1"/>
    <property type="match status" value="1"/>
</dbReference>
<gene>
    <name evidence="9" type="ORF">POM88_031516</name>
</gene>
<evidence type="ECO:0000259" key="8">
    <source>
        <dbReference type="PROSITE" id="PS50011"/>
    </source>
</evidence>
<dbReference type="Gene3D" id="3.30.200.20">
    <property type="entry name" value="Phosphorylase Kinase, domain 1"/>
    <property type="match status" value="1"/>
</dbReference>
<sequence>MMGEESSWIRRTNYSHTVYHRLDSGKFAIDSSRLALVPLVSHSDRTSGLKTRPANGSSGNQIQLNSKTDKHRAASPHPETKLSDTFKEARSDRKRFSTPHPTRRGLGKVKDSVAKSAADTKQSSKSLKRFASMKIYDKLKSRKESAWTKFFDNGGGKVTSVESADEWMVDLSKLFIGLRFAHGAHSQLYHGSYKDEPVAVKMIRVPDDIYDGSLGARLEKHFTREVTLLSRLHHQNVIKFKGACRKPPVFCIITEYLSEGSLRAYLHKLKEILPLQKVISMALDIARGMAFIHSQGVIHRDLKPENILLNQDFQLKIADFGIVCRDTSCDPLADDSGTYRWMAPEMIKRKSCGRKVDVYGFGLILWELIAGCIPYEEMTPIQAAFAVVNKNLRPAIPGECPAAMRALIEQCWSSQADRRPDFCQIVKVLEQFEASLASDGNLDKLQNLTCQDHKKGILNLIHKLGPVHHNPSPKPKPKFA</sequence>
<keyword evidence="1" id="KW-0808">Transferase</keyword>
<reference evidence="9" key="1">
    <citation type="submission" date="2023-02" db="EMBL/GenBank/DDBJ databases">
        <title>Genome of toxic invasive species Heracleum sosnowskyi carries increased number of genes despite the absence of recent whole-genome duplications.</title>
        <authorList>
            <person name="Schelkunov M."/>
            <person name="Shtratnikova V."/>
            <person name="Makarenko M."/>
            <person name="Klepikova A."/>
            <person name="Omelchenko D."/>
            <person name="Novikova G."/>
            <person name="Obukhova E."/>
            <person name="Bogdanov V."/>
            <person name="Penin A."/>
            <person name="Logacheva M."/>
        </authorList>
    </citation>
    <scope>NUCLEOTIDE SEQUENCE</scope>
    <source>
        <strain evidence="9">Hsosn_3</strain>
        <tissue evidence="9">Leaf</tissue>
    </source>
</reference>
<evidence type="ECO:0000256" key="6">
    <source>
        <dbReference type="ARBA" id="ARBA00048679"/>
    </source>
</evidence>
<dbReference type="InterPro" id="IPR011009">
    <property type="entry name" value="Kinase-like_dom_sf"/>
</dbReference>
<feature type="region of interest" description="Disordered" evidence="7">
    <location>
        <begin position="45"/>
        <end position="121"/>
    </location>
</feature>
<dbReference type="PRINTS" id="PR00109">
    <property type="entry name" value="TYRKINASE"/>
</dbReference>
<keyword evidence="2" id="KW-0547">Nucleotide-binding</keyword>
<evidence type="ECO:0000256" key="1">
    <source>
        <dbReference type="ARBA" id="ARBA00022679"/>
    </source>
</evidence>
<dbReference type="Proteomes" id="UP001237642">
    <property type="component" value="Unassembled WGS sequence"/>
</dbReference>
<evidence type="ECO:0000256" key="3">
    <source>
        <dbReference type="ARBA" id="ARBA00022777"/>
    </source>
</evidence>
<evidence type="ECO:0000256" key="2">
    <source>
        <dbReference type="ARBA" id="ARBA00022741"/>
    </source>
</evidence>
<dbReference type="Pfam" id="PF07714">
    <property type="entry name" value="PK_Tyr_Ser-Thr"/>
    <property type="match status" value="1"/>
</dbReference>
<comment type="caution">
    <text evidence="9">The sequence shown here is derived from an EMBL/GenBank/DDBJ whole genome shotgun (WGS) entry which is preliminary data.</text>
</comment>
<comment type="catalytic activity">
    <reaction evidence="5">
        <text>L-threonyl-[protein] + ATP = O-phospho-L-threonyl-[protein] + ADP + H(+)</text>
        <dbReference type="Rhea" id="RHEA:46608"/>
        <dbReference type="Rhea" id="RHEA-COMP:11060"/>
        <dbReference type="Rhea" id="RHEA-COMP:11605"/>
        <dbReference type="ChEBI" id="CHEBI:15378"/>
        <dbReference type="ChEBI" id="CHEBI:30013"/>
        <dbReference type="ChEBI" id="CHEBI:30616"/>
        <dbReference type="ChEBI" id="CHEBI:61977"/>
        <dbReference type="ChEBI" id="CHEBI:456216"/>
        <dbReference type="EC" id="2.7.11.1"/>
    </reaction>
</comment>
<dbReference type="PROSITE" id="PS00108">
    <property type="entry name" value="PROTEIN_KINASE_ST"/>
    <property type="match status" value="1"/>
</dbReference>
<dbReference type="GO" id="GO:0004674">
    <property type="term" value="F:protein serine/threonine kinase activity"/>
    <property type="evidence" value="ECO:0007669"/>
    <property type="project" value="UniProtKB-EC"/>
</dbReference>
<feature type="compositionally biased region" description="Polar residues" evidence="7">
    <location>
        <begin position="48"/>
        <end position="66"/>
    </location>
</feature>
<evidence type="ECO:0000256" key="5">
    <source>
        <dbReference type="ARBA" id="ARBA00047899"/>
    </source>
</evidence>
<feature type="domain" description="Protein kinase" evidence="8">
    <location>
        <begin position="174"/>
        <end position="433"/>
    </location>
</feature>
<comment type="catalytic activity">
    <reaction evidence="6">
        <text>L-seryl-[protein] + ATP = O-phospho-L-seryl-[protein] + ADP + H(+)</text>
        <dbReference type="Rhea" id="RHEA:17989"/>
        <dbReference type="Rhea" id="RHEA-COMP:9863"/>
        <dbReference type="Rhea" id="RHEA-COMP:11604"/>
        <dbReference type="ChEBI" id="CHEBI:15378"/>
        <dbReference type="ChEBI" id="CHEBI:29999"/>
        <dbReference type="ChEBI" id="CHEBI:30616"/>
        <dbReference type="ChEBI" id="CHEBI:83421"/>
        <dbReference type="ChEBI" id="CHEBI:456216"/>
        <dbReference type="EC" id="2.7.11.1"/>
    </reaction>
</comment>
<dbReference type="Gene3D" id="1.10.510.10">
    <property type="entry name" value="Transferase(Phosphotransferase) domain 1"/>
    <property type="match status" value="1"/>
</dbReference>
<dbReference type="SMART" id="SM00220">
    <property type="entry name" value="S_TKc"/>
    <property type="match status" value="1"/>
</dbReference>
<reference evidence="9" key="2">
    <citation type="submission" date="2023-05" db="EMBL/GenBank/DDBJ databases">
        <authorList>
            <person name="Schelkunov M.I."/>
        </authorList>
    </citation>
    <scope>NUCLEOTIDE SEQUENCE</scope>
    <source>
        <strain evidence="9">Hsosn_3</strain>
        <tissue evidence="9">Leaf</tissue>
    </source>
</reference>
<dbReference type="GO" id="GO:0005524">
    <property type="term" value="F:ATP binding"/>
    <property type="evidence" value="ECO:0007669"/>
    <property type="project" value="UniProtKB-KW"/>
</dbReference>
<dbReference type="PANTHER" id="PTHR44329:SF73">
    <property type="entry name" value="OS01G0201200 PROTEIN"/>
    <property type="match status" value="1"/>
</dbReference>
<organism evidence="9 10">
    <name type="scientific">Heracleum sosnowskyi</name>
    <dbReference type="NCBI Taxonomy" id="360622"/>
    <lineage>
        <taxon>Eukaryota</taxon>
        <taxon>Viridiplantae</taxon>
        <taxon>Streptophyta</taxon>
        <taxon>Embryophyta</taxon>
        <taxon>Tracheophyta</taxon>
        <taxon>Spermatophyta</taxon>
        <taxon>Magnoliopsida</taxon>
        <taxon>eudicotyledons</taxon>
        <taxon>Gunneridae</taxon>
        <taxon>Pentapetalae</taxon>
        <taxon>asterids</taxon>
        <taxon>campanulids</taxon>
        <taxon>Apiales</taxon>
        <taxon>Apiaceae</taxon>
        <taxon>Apioideae</taxon>
        <taxon>apioid superclade</taxon>
        <taxon>Tordylieae</taxon>
        <taxon>Tordyliinae</taxon>
        <taxon>Heracleum</taxon>
    </lineage>
</organism>
<dbReference type="InterPro" id="IPR051681">
    <property type="entry name" value="Ser/Thr_Kinases-Pseudokinases"/>
</dbReference>
<feature type="compositionally biased region" description="Basic residues" evidence="7">
    <location>
        <begin position="96"/>
        <end position="107"/>
    </location>
</feature>
<protein>
    <submittedName>
        <fullName evidence="9">Protein kinase domain-containing protein</fullName>
    </submittedName>
</protein>
<dbReference type="PROSITE" id="PS50011">
    <property type="entry name" value="PROTEIN_KINASE_DOM"/>
    <property type="match status" value="1"/>
</dbReference>
<evidence type="ECO:0000256" key="7">
    <source>
        <dbReference type="SAM" id="MobiDB-lite"/>
    </source>
</evidence>
<feature type="compositionally biased region" description="Basic and acidic residues" evidence="7">
    <location>
        <begin position="67"/>
        <end position="95"/>
    </location>
</feature>
<name>A0AAD8HYF8_9APIA</name>